<gene>
    <name evidence="2" type="ORF">FA09DRAFT_328047</name>
</gene>
<evidence type="ECO:0000256" key="1">
    <source>
        <dbReference type="SAM" id="MobiDB-lite"/>
    </source>
</evidence>
<dbReference type="RefSeq" id="XP_025600180.1">
    <property type="nucleotide sequence ID" value="XM_025741624.1"/>
</dbReference>
<reference evidence="2 3" key="1">
    <citation type="journal article" date="2018" name="Mol. Biol. Evol.">
        <title>Broad Genomic Sampling Reveals a Smut Pathogenic Ancestry of the Fungal Clade Ustilaginomycotina.</title>
        <authorList>
            <person name="Kijpornyongpan T."/>
            <person name="Mondo S.J."/>
            <person name="Barry K."/>
            <person name="Sandor L."/>
            <person name="Lee J."/>
            <person name="Lipzen A."/>
            <person name="Pangilinan J."/>
            <person name="LaButti K."/>
            <person name="Hainaut M."/>
            <person name="Henrissat B."/>
            <person name="Grigoriev I.V."/>
            <person name="Spatafora J.W."/>
            <person name="Aime M.C."/>
        </authorList>
    </citation>
    <scope>NUCLEOTIDE SEQUENCE [LARGE SCALE GENOMIC DNA]</scope>
    <source>
        <strain evidence="2 3">MCA 4186</strain>
    </source>
</reference>
<feature type="region of interest" description="Disordered" evidence="1">
    <location>
        <begin position="58"/>
        <end position="102"/>
    </location>
</feature>
<accession>A0A316ZEF8</accession>
<keyword evidence="3" id="KW-1185">Reference proteome</keyword>
<dbReference type="GeneID" id="37269168"/>
<proteinExistence type="predicted"/>
<dbReference type="EMBL" id="KZ819286">
    <property type="protein sequence ID" value="PWN99901.1"/>
    <property type="molecule type" value="Genomic_DNA"/>
</dbReference>
<dbReference type="Proteomes" id="UP000245946">
    <property type="component" value="Unassembled WGS sequence"/>
</dbReference>
<feature type="compositionally biased region" description="Basic and acidic residues" evidence="1">
    <location>
        <begin position="1"/>
        <end position="11"/>
    </location>
</feature>
<sequence>MDPYCEARRPTDAPPVPVPVPAGTLTLPNCRTSAAADVGCAPGASDRPSLRFAAGLMTPRRPTAAGPDLGQSQRGSLISARRPADKAPSRTPHPSFLSFLGHPPHALPLRHHPSLPPRRRIGVSAAATVPALLSDRHRRQSSAWHEDVCHAT</sequence>
<evidence type="ECO:0000313" key="3">
    <source>
        <dbReference type="Proteomes" id="UP000245946"/>
    </source>
</evidence>
<evidence type="ECO:0000313" key="2">
    <source>
        <dbReference type="EMBL" id="PWN99901.1"/>
    </source>
</evidence>
<feature type="region of interest" description="Disordered" evidence="1">
    <location>
        <begin position="1"/>
        <end position="20"/>
    </location>
</feature>
<protein>
    <submittedName>
        <fullName evidence="2">Uncharacterized protein</fullName>
    </submittedName>
</protein>
<name>A0A316ZEF8_9BASI</name>
<dbReference type="AlphaFoldDB" id="A0A316ZEF8"/>
<organism evidence="2 3">
    <name type="scientific">Tilletiopsis washingtonensis</name>
    <dbReference type="NCBI Taxonomy" id="58919"/>
    <lineage>
        <taxon>Eukaryota</taxon>
        <taxon>Fungi</taxon>
        <taxon>Dikarya</taxon>
        <taxon>Basidiomycota</taxon>
        <taxon>Ustilaginomycotina</taxon>
        <taxon>Exobasidiomycetes</taxon>
        <taxon>Entylomatales</taxon>
        <taxon>Entylomatales incertae sedis</taxon>
        <taxon>Tilletiopsis</taxon>
    </lineage>
</organism>